<name>A0AAV3QG95_LITER</name>
<dbReference type="InterPro" id="IPR040256">
    <property type="entry name" value="At4g02000-like"/>
</dbReference>
<sequence>MKHVLVSKFFHGSPTIAIIKEFFIPLKIKGAYNISLYDAKHLIIECDLLEDYTRLWVRLIWFVKTYPMRIFKWTVDFDSTKESPLKPVWAYFPGLPIYLYEEECLLSVANLIGKPLRIDSLNTNRVKLYVASVCVELDVSKPLVDEVWVSFEDDDHLDNNEGFWQRVEYDETLKYCSKCFYMGHSLEDCKRDFEKERL</sequence>
<dbReference type="AlphaFoldDB" id="A0AAV3QG95"/>
<dbReference type="Proteomes" id="UP001454036">
    <property type="component" value="Unassembled WGS sequence"/>
</dbReference>
<dbReference type="PANTHER" id="PTHR31286:SF179">
    <property type="entry name" value="RNASE H TYPE-1 DOMAIN-CONTAINING PROTEIN"/>
    <property type="match status" value="1"/>
</dbReference>
<protein>
    <recommendedName>
        <fullName evidence="1">DUF4283 domain-containing protein</fullName>
    </recommendedName>
</protein>
<evidence type="ECO:0000313" key="3">
    <source>
        <dbReference type="Proteomes" id="UP001454036"/>
    </source>
</evidence>
<reference evidence="2 3" key="1">
    <citation type="submission" date="2024-01" db="EMBL/GenBank/DDBJ databases">
        <title>The complete chloroplast genome sequence of Lithospermum erythrorhizon: insights into the phylogenetic relationship among Boraginaceae species and the maternal lineages of purple gromwells.</title>
        <authorList>
            <person name="Okada T."/>
            <person name="Watanabe K."/>
        </authorList>
    </citation>
    <scope>NUCLEOTIDE SEQUENCE [LARGE SCALE GENOMIC DNA]</scope>
</reference>
<dbReference type="Pfam" id="PF14111">
    <property type="entry name" value="DUF4283"/>
    <property type="match status" value="1"/>
</dbReference>
<comment type="caution">
    <text evidence="2">The sequence shown here is derived from an EMBL/GenBank/DDBJ whole genome shotgun (WGS) entry which is preliminary data.</text>
</comment>
<dbReference type="EMBL" id="BAABME010021069">
    <property type="protein sequence ID" value="GAA0162286.1"/>
    <property type="molecule type" value="Genomic_DNA"/>
</dbReference>
<accession>A0AAV3QG95</accession>
<dbReference type="PANTHER" id="PTHR31286">
    <property type="entry name" value="GLYCINE-RICH CELL WALL STRUCTURAL PROTEIN 1.8-LIKE"/>
    <property type="match status" value="1"/>
</dbReference>
<evidence type="ECO:0000259" key="1">
    <source>
        <dbReference type="Pfam" id="PF14111"/>
    </source>
</evidence>
<keyword evidence="3" id="KW-1185">Reference proteome</keyword>
<organism evidence="2 3">
    <name type="scientific">Lithospermum erythrorhizon</name>
    <name type="common">Purple gromwell</name>
    <name type="synonym">Lithospermum officinale var. erythrorhizon</name>
    <dbReference type="NCBI Taxonomy" id="34254"/>
    <lineage>
        <taxon>Eukaryota</taxon>
        <taxon>Viridiplantae</taxon>
        <taxon>Streptophyta</taxon>
        <taxon>Embryophyta</taxon>
        <taxon>Tracheophyta</taxon>
        <taxon>Spermatophyta</taxon>
        <taxon>Magnoliopsida</taxon>
        <taxon>eudicotyledons</taxon>
        <taxon>Gunneridae</taxon>
        <taxon>Pentapetalae</taxon>
        <taxon>asterids</taxon>
        <taxon>lamiids</taxon>
        <taxon>Boraginales</taxon>
        <taxon>Boraginaceae</taxon>
        <taxon>Boraginoideae</taxon>
        <taxon>Lithospermeae</taxon>
        <taxon>Lithospermum</taxon>
    </lineage>
</organism>
<evidence type="ECO:0000313" key="2">
    <source>
        <dbReference type="EMBL" id="GAA0162286.1"/>
    </source>
</evidence>
<gene>
    <name evidence="2" type="ORF">LIER_39384</name>
</gene>
<feature type="domain" description="DUF4283" evidence="1">
    <location>
        <begin position="2"/>
        <end position="80"/>
    </location>
</feature>
<dbReference type="InterPro" id="IPR025558">
    <property type="entry name" value="DUF4283"/>
</dbReference>
<proteinExistence type="predicted"/>